<gene>
    <name evidence="2" type="ORF">BXT93_10750</name>
</gene>
<dbReference type="InterPro" id="IPR028946">
    <property type="entry name" value="Ntox44"/>
</dbReference>
<evidence type="ECO:0000259" key="1">
    <source>
        <dbReference type="Pfam" id="PF15607"/>
    </source>
</evidence>
<accession>A0A1V2GG41</accession>
<dbReference type="CDD" id="cd14744">
    <property type="entry name" value="PAAR_CT_2"/>
    <property type="match status" value="1"/>
</dbReference>
<evidence type="ECO:0000313" key="2">
    <source>
        <dbReference type="EMBL" id="ONG34947.1"/>
    </source>
</evidence>
<dbReference type="Pfam" id="PF15607">
    <property type="entry name" value="Ntox44"/>
    <property type="match status" value="1"/>
</dbReference>
<comment type="caution">
    <text evidence="2">The sequence shown here is derived from an EMBL/GenBank/DDBJ whole genome shotgun (WGS) entry which is preliminary data.</text>
</comment>
<evidence type="ECO:0000313" key="3">
    <source>
        <dbReference type="Proteomes" id="UP000188967"/>
    </source>
</evidence>
<dbReference type="RefSeq" id="WP_076795314.1">
    <property type="nucleotide sequence ID" value="NZ_JAANZZ010000041.1"/>
</dbReference>
<sequence length="338" mass="37654">MRRLAKLGDKTTNGYVASATSSMIDGKNLALNGDRAWCNKCKGMFGIIGTARGWSEGSLFVGNGDRVTCKCGDNQVIATSNLFDEGGGSSQSKISHQQSLVKSLTNDEEKEAQEECTHSDGAIKVAGYILNEIKTNVKSTTADDIRFHIDKDIHKQRMKEWEALPWYLKSAPPKYDLLSASAIWFMAVKTGAKWDHKPKIRDMFSSVAVARPLPDSGTNSKSYFHKYKGNDYFYDVWSNIHYGYVGLSVGFSEDWLLLGSTIEQWRTSKEGNADPADDITCMKIGMELYRQYGKYAESLTANHIINVLEAVSGDSLSVSKQTHWCWNEDNPEKINNPG</sequence>
<dbReference type="Proteomes" id="UP000188967">
    <property type="component" value="Unassembled WGS sequence"/>
</dbReference>
<organism evidence="2 3">
    <name type="scientific">Escherichia coli</name>
    <dbReference type="NCBI Taxonomy" id="562"/>
    <lineage>
        <taxon>Bacteria</taxon>
        <taxon>Pseudomonadati</taxon>
        <taxon>Pseudomonadota</taxon>
        <taxon>Gammaproteobacteria</taxon>
        <taxon>Enterobacterales</taxon>
        <taxon>Enterobacteriaceae</taxon>
        <taxon>Escherichia</taxon>
    </lineage>
</organism>
<reference evidence="2 3" key="1">
    <citation type="submission" date="2017-01" db="EMBL/GenBank/DDBJ databases">
        <title>Draft genome sequence of an E. coli strain isolated from human, in Amazon, Brazil.</title>
        <authorList>
            <person name="Moura Q."/>
            <person name="Fernandes M.R."/>
            <person name="Cerdeira L."/>
            <person name="Vianello M."/>
            <person name="Souza T.A."/>
            <person name="Ienne S."/>
            <person name="Lincopan N."/>
        </authorList>
    </citation>
    <scope>NUCLEOTIDE SEQUENCE [LARGE SCALE GENOMIC DNA]</scope>
    <source>
        <strain evidence="2 3">ICBEcBL-II-13</strain>
    </source>
</reference>
<feature type="domain" description="Bacterial toxin 44" evidence="1">
    <location>
        <begin position="184"/>
        <end position="291"/>
    </location>
</feature>
<dbReference type="AlphaFoldDB" id="A0A1V2GG41"/>
<protein>
    <recommendedName>
        <fullName evidence="1">Bacterial toxin 44 domain-containing protein</fullName>
    </recommendedName>
</protein>
<proteinExistence type="predicted"/>
<dbReference type="EMBL" id="MTPS01000158">
    <property type="protein sequence ID" value="ONG34947.1"/>
    <property type="molecule type" value="Genomic_DNA"/>
</dbReference>
<name>A0A1V2GG41_ECOLX</name>